<organism evidence="1 2">
    <name type="scientific">Plasmodium gallinaceum</name>
    <dbReference type="NCBI Taxonomy" id="5849"/>
    <lineage>
        <taxon>Eukaryota</taxon>
        <taxon>Sar</taxon>
        <taxon>Alveolata</taxon>
        <taxon>Apicomplexa</taxon>
        <taxon>Aconoidasida</taxon>
        <taxon>Haemosporida</taxon>
        <taxon>Plasmodiidae</taxon>
        <taxon>Plasmodium</taxon>
        <taxon>Plasmodium (Haemamoeba)</taxon>
    </lineage>
</organism>
<protein>
    <submittedName>
        <fullName evidence="1">Uncharacterized protein</fullName>
    </submittedName>
</protein>
<dbReference type="GeneID" id="39731647"/>
<name>A0A1J1GX78_PLAGA</name>
<sequence length="426" mass="52150">MLRLQKINRINHIHLKLLNEEKNKINVCVNEYKQIIWNNNSKTCKNKYKNIDNLHNIIKSSVLKNYKNVYFYKNLLRIAENRKNDFNLHQINVIIKSLIKAKIYRYSLFHSFEVPILKYVRYLNTYINDMKNNNNLKYVDELYKKLKLNEERYKSNKKCNLYFLIISDQFNILIDIFKSYNYINFKYDYFYETLFFFLTKNYIYLNNRKDLSDIWIIYLNKVLCNDVTFLKNKNEFFNIKNIHNLMEKNSFNFFRLYRHKYKCNINMKTIYNYIITSKKKINKTEKKTSYNSIFCKNNIFSICKYLVIIILKDEKLIRYKNKKINKIKNLYISNGYMYKIRNSNKILTNLQVKYLIKINIVENLAFLKKNCFPKELLNNINFLQKLSNILSEFKIKSFLFNRYIKNVKKLEEVSKINNNFLIEQKL</sequence>
<accession>A0A1J1GX78</accession>
<dbReference type="OrthoDB" id="371757at2759"/>
<gene>
    <name evidence="1" type="ORF">PGAL8A_00311400</name>
</gene>
<dbReference type="EMBL" id="CVMV01000045">
    <property type="protein sequence ID" value="CRG95901.1"/>
    <property type="molecule type" value="Genomic_DNA"/>
</dbReference>
<dbReference type="Proteomes" id="UP000220797">
    <property type="component" value="Unassembled WGS sequence"/>
</dbReference>
<comment type="caution">
    <text evidence="1">The sequence shown here is derived from an EMBL/GenBank/DDBJ whole genome shotgun (WGS) entry which is preliminary data.</text>
</comment>
<proteinExistence type="predicted"/>
<evidence type="ECO:0000313" key="2">
    <source>
        <dbReference type="Proteomes" id="UP000220797"/>
    </source>
</evidence>
<dbReference type="RefSeq" id="XP_028528709.1">
    <property type="nucleotide sequence ID" value="XM_028672125.1"/>
</dbReference>
<dbReference type="VEuPathDB" id="PlasmoDB:PGAL8A_00311400"/>
<reference evidence="1" key="1">
    <citation type="submission" date="2015-04" db="EMBL/GenBank/DDBJ databases">
        <authorList>
            <consortium name="Pathogen Informatics"/>
        </authorList>
    </citation>
    <scope>NUCLEOTIDE SEQUENCE [LARGE SCALE GENOMIC DNA]</scope>
    <source>
        <strain evidence="1">8A</strain>
    </source>
</reference>
<evidence type="ECO:0000313" key="1">
    <source>
        <dbReference type="EMBL" id="CRG95901.1"/>
    </source>
</evidence>
<dbReference type="OMA" id="CRNKYKN"/>
<dbReference type="AlphaFoldDB" id="A0A1J1GX78"/>
<keyword evidence="2" id="KW-1185">Reference proteome</keyword>